<dbReference type="AlphaFoldDB" id="A0A7S4HH73"/>
<evidence type="ECO:0000256" key="2">
    <source>
        <dbReference type="ARBA" id="ARBA00023274"/>
    </source>
</evidence>
<sequence>MSGEPETPKVFPGPVIDEEQPVIPTVPESVLRKKKSLETYKLNKEARLIEIQKKKEKQRNKKIQFKRAEHIVQNFRKTNASAKRARRLSTDGKTLQIKEPAKLVLVVRVKGQPDRDMDDRTQRILNSFRLTKVNFARLLELNDYTKKMIRIIEPFVTYGYPTKKTVQDLVYKRGMILQDGNLVPITSNELIEEHLGKHDVICLEDIIHELFTCGEHFKEVNNFLCPFKLSPPKLIEGTRKVLVKETPATGNRKDEINDFVQAMN</sequence>
<name>A0A7S4HH73_9EUKA</name>
<dbReference type="SUPFAM" id="SSF55129">
    <property type="entry name" value="Ribosomal protein L30p/L7e"/>
    <property type="match status" value="1"/>
</dbReference>
<dbReference type="GO" id="GO:0022625">
    <property type="term" value="C:cytosolic large ribosomal subunit"/>
    <property type="evidence" value="ECO:0007669"/>
    <property type="project" value="TreeGrafter"/>
</dbReference>
<protein>
    <recommendedName>
        <fullName evidence="4">Ribosomal protein L30 ferredoxin-like fold domain-containing protein</fullName>
    </recommendedName>
</protein>
<evidence type="ECO:0000313" key="3">
    <source>
        <dbReference type="EMBL" id="CAE2199154.1"/>
    </source>
</evidence>
<dbReference type="GO" id="GO:0003723">
    <property type="term" value="F:RNA binding"/>
    <property type="evidence" value="ECO:0007669"/>
    <property type="project" value="TreeGrafter"/>
</dbReference>
<dbReference type="InterPro" id="IPR036919">
    <property type="entry name" value="Ribo_uL30_ferredoxin-like_sf"/>
</dbReference>
<accession>A0A7S4HH73</accession>
<dbReference type="CDD" id="cd01657">
    <property type="entry name" value="Ribosomal_L7_archeal_euk"/>
    <property type="match status" value="1"/>
</dbReference>
<reference evidence="3" key="1">
    <citation type="submission" date="2021-01" db="EMBL/GenBank/DDBJ databases">
        <authorList>
            <person name="Corre E."/>
            <person name="Pelletier E."/>
            <person name="Niang G."/>
            <person name="Scheremetjew M."/>
            <person name="Finn R."/>
            <person name="Kale V."/>
            <person name="Holt S."/>
            <person name="Cochrane G."/>
            <person name="Meng A."/>
            <person name="Brown T."/>
            <person name="Cohen L."/>
        </authorList>
    </citation>
    <scope>NUCLEOTIDE SEQUENCE</scope>
    <source>
        <strain evidence="3">DIVA3 518/3/11/1/6</strain>
    </source>
</reference>
<dbReference type="Gene3D" id="1.10.15.30">
    <property type="match status" value="1"/>
</dbReference>
<evidence type="ECO:0008006" key="4">
    <source>
        <dbReference type="Google" id="ProtNLM"/>
    </source>
</evidence>
<dbReference type="GO" id="GO:0003735">
    <property type="term" value="F:structural constituent of ribosome"/>
    <property type="evidence" value="ECO:0007669"/>
    <property type="project" value="TreeGrafter"/>
</dbReference>
<dbReference type="Gene3D" id="3.30.1390.20">
    <property type="entry name" value="Ribosomal protein L30, ferredoxin-like fold domain"/>
    <property type="match status" value="1"/>
</dbReference>
<dbReference type="EMBL" id="HBKP01000533">
    <property type="protein sequence ID" value="CAE2199154.1"/>
    <property type="molecule type" value="Transcribed_RNA"/>
</dbReference>
<keyword evidence="2" id="KW-0687">Ribonucleoprotein</keyword>
<evidence type="ECO:0000256" key="1">
    <source>
        <dbReference type="ARBA" id="ARBA00022980"/>
    </source>
</evidence>
<dbReference type="PANTHER" id="PTHR11524">
    <property type="entry name" value="60S RIBOSOMAL PROTEIN L7"/>
    <property type="match status" value="1"/>
</dbReference>
<keyword evidence="1" id="KW-0689">Ribosomal protein</keyword>
<gene>
    <name evidence="3" type="ORF">VSP0166_LOCUS372</name>
</gene>
<proteinExistence type="predicted"/>
<dbReference type="PANTHER" id="PTHR11524:SF16">
    <property type="entry name" value="LARGE RIBOSOMAL SUBUNIT PROTEIN UL30"/>
    <property type="match status" value="1"/>
</dbReference>
<dbReference type="GO" id="GO:0000463">
    <property type="term" value="P:maturation of LSU-rRNA from tricistronic rRNA transcript (SSU-rRNA, 5.8S rRNA, LSU-rRNA)"/>
    <property type="evidence" value="ECO:0007669"/>
    <property type="project" value="TreeGrafter"/>
</dbReference>
<dbReference type="InterPro" id="IPR039699">
    <property type="entry name" value="Ribosomal_uL30"/>
</dbReference>
<dbReference type="InterPro" id="IPR035808">
    <property type="entry name" value="Ribosomal_uL30_euk_arc"/>
</dbReference>
<organism evidence="3">
    <name type="scientific">Vannella robusta</name>
    <dbReference type="NCBI Taxonomy" id="1487602"/>
    <lineage>
        <taxon>Eukaryota</taxon>
        <taxon>Amoebozoa</taxon>
        <taxon>Discosea</taxon>
        <taxon>Flabellinia</taxon>
        <taxon>Vannellidae</taxon>
        <taxon>Vannella</taxon>
    </lineage>
</organism>